<evidence type="ECO:0000313" key="3">
    <source>
        <dbReference type="Proteomes" id="UP000285456"/>
    </source>
</evidence>
<feature type="domain" description="LarA-like N-terminal" evidence="1">
    <location>
        <begin position="54"/>
        <end position="147"/>
    </location>
</feature>
<organism evidence="2 3">
    <name type="scientific">Oceanobacillus profundus</name>
    <dbReference type="NCBI Taxonomy" id="372463"/>
    <lineage>
        <taxon>Bacteria</taxon>
        <taxon>Bacillati</taxon>
        <taxon>Bacillota</taxon>
        <taxon>Bacilli</taxon>
        <taxon>Bacillales</taxon>
        <taxon>Bacillaceae</taxon>
        <taxon>Oceanobacillus</taxon>
    </lineage>
</organism>
<dbReference type="Proteomes" id="UP000285456">
    <property type="component" value="Unassembled WGS sequence"/>
</dbReference>
<name>A0A417YMD1_9BACI</name>
<dbReference type="AlphaFoldDB" id="A0A417YMD1"/>
<gene>
    <name evidence="2" type="ORF">D1B32_04670</name>
</gene>
<dbReference type="Gene3D" id="3.40.50.11440">
    <property type="match status" value="1"/>
</dbReference>
<dbReference type="OrthoDB" id="9788398at2"/>
<protein>
    <submittedName>
        <fullName evidence="2">DUF2088 domain-containing protein</fullName>
    </submittedName>
</protein>
<reference evidence="2 3" key="1">
    <citation type="journal article" date="2007" name="Int. J. Syst. Evol. Microbiol.">
        <title>Oceanobacillus profundus sp. nov., isolated from a deep-sea sediment core.</title>
        <authorList>
            <person name="Kim Y.G."/>
            <person name="Choi D.H."/>
            <person name="Hyun S."/>
            <person name="Cho B.C."/>
        </authorList>
    </citation>
    <scope>NUCLEOTIDE SEQUENCE [LARGE SCALE GENOMIC DNA]</scope>
    <source>
        <strain evidence="2 3">DSM 18246</strain>
    </source>
</reference>
<dbReference type="InterPro" id="IPR018657">
    <property type="entry name" value="LarA-like_N"/>
</dbReference>
<comment type="caution">
    <text evidence="2">The sequence shown here is derived from an EMBL/GenBank/DDBJ whole genome shotgun (WGS) entry which is preliminary data.</text>
</comment>
<keyword evidence="3" id="KW-1185">Reference proteome</keyword>
<accession>A0A417YMD1</accession>
<dbReference type="EMBL" id="QWEH01000002">
    <property type="protein sequence ID" value="RHW34463.1"/>
    <property type="molecule type" value="Genomic_DNA"/>
</dbReference>
<sequence>MILYEIEQKFKREKLIDLKGQVRSELKLNKQLNSLPKKAEIAITAGSRGIDNIVVILKEIIKYLHQYGYRPFIVPAMGSHGGATAEGQMDVLRYLGITEDVMGVQIRSSMEVIDLGTTPEGLPVYMDKQAYHADGIIVVNRIKAHTAFRGSVESGLSKMAAIGLGKQKGASFVHSEGAANMEQNILAVSKYALHHAPISMGLAIIENSYDQTAIIQGIDVDKWFEQESDLLRKSKDLMPSLPLKEVDLLVVEEMGKNYSGTGMDPNIIGRWRIDGVDEPKEPSIKRLAVLDLSEQSFGNAQGIGLADFTTEKLINKIDRDATYMNALTSTFLRRVMFPLYYASERQVLEYAFKSLGPKAKWEETDYIQIPNTLHLNKMLVSESVLRKLDSNVIDYTIERKVRLDFINEELKYRLSNVYIT</sequence>
<evidence type="ECO:0000259" key="1">
    <source>
        <dbReference type="Pfam" id="PF09861"/>
    </source>
</evidence>
<dbReference type="GO" id="GO:0050043">
    <property type="term" value="F:lactate racemase activity"/>
    <property type="evidence" value="ECO:0007669"/>
    <property type="project" value="InterPro"/>
</dbReference>
<dbReference type="Pfam" id="PF09861">
    <property type="entry name" value="Lar_N"/>
    <property type="match status" value="1"/>
</dbReference>
<proteinExistence type="predicted"/>
<evidence type="ECO:0000313" key="2">
    <source>
        <dbReference type="EMBL" id="RHW34463.1"/>
    </source>
</evidence>
<dbReference type="RefSeq" id="WP_118888752.1">
    <property type="nucleotide sequence ID" value="NZ_JAUOPF010000005.1"/>
</dbReference>